<evidence type="ECO:0000256" key="2">
    <source>
        <dbReference type="SAM" id="MobiDB-lite"/>
    </source>
</evidence>
<feature type="compositionally biased region" description="Polar residues" evidence="2">
    <location>
        <begin position="392"/>
        <end position="440"/>
    </location>
</feature>
<dbReference type="Gene3D" id="2.130.10.10">
    <property type="entry name" value="YVTN repeat-like/Quinoprotein amine dehydrogenase"/>
    <property type="match status" value="2"/>
</dbReference>
<feature type="compositionally biased region" description="Polar residues" evidence="2">
    <location>
        <begin position="754"/>
        <end position="769"/>
    </location>
</feature>
<feature type="compositionally biased region" description="Low complexity" evidence="2">
    <location>
        <begin position="441"/>
        <end position="457"/>
    </location>
</feature>
<feature type="compositionally biased region" description="Basic and acidic residues" evidence="2">
    <location>
        <begin position="479"/>
        <end position="488"/>
    </location>
</feature>
<feature type="repeat" description="WD" evidence="1">
    <location>
        <begin position="1058"/>
        <end position="1093"/>
    </location>
</feature>
<dbReference type="InterPro" id="IPR006594">
    <property type="entry name" value="LisH"/>
</dbReference>
<evidence type="ECO:0000313" key="5">
    <source>
        <dbReference type="Proteomes" id="UP000828390"/>
    </source>
</evidence>
<dbReference type="InterPro" id="IPR057749">
    <property type="entry name" value="WDR47_COR"/>
</dbReference>
<dbReference type="Pfam" id="PF25602">
    <property type="entry name" value="WDR47_COR"/>
    <property type="match status" value="1"/>
</dbReference>
<protein>
    <recommendedName>
        <fullName evidence="3">CTLH domain-containing protein</fullName>
    </recommendedName>
</protein>
<comment type="caution">
    <text evidence="4">The sequence shown here is derived from an EMBL/GenBank/DDBJ whole genome shotgun (WGS) entry which is preliminary data.</text>
</comment>
<feature type="domain" description="CTLH" evidence="3">
    <location>
        <begin position="44"/>
        <end position="101"/>
    </location>
</feature>
<dbReference type="InterPro" id="IPR001680">
    <property type="entry name" value="WD40_rpt"/>
</dbReference>
<dbReference type="PROSITE" id="PS50082">
    <property type="entry name" value="WD_REPEATS_2"/>
    <property type="match status" value="3"/>
</dbReference>
<gene>
    <name evidence="4" type="ORF">DPMN_150613</name>
</gene>
<name>A0A9D4FGT4_DREPO</name>
<dbReference type="EMBL" id="JAIWYP010000007">
    <property type="protein sequence ID" value="KAH3797038.1"/>
    <property type="molecule type" value="Genomic_DNA"/>
</dbReference>
<reference evidence="4" key="2">
    <citation type="submission" date="2020-11" db="EMBL/GenBank/DDBJ databases">
        <authorList>
            <person name="McCartney M.A."/>
            <person name="Auch B."/>
            <person name="Kono T."/>
            <person name="Mallez S."/>
            <person name="Becker A."/>
            <person name="Gohl D.M."/>
            <person name="Silverstein K.A.T."/>
            <person name="Koren S."/>
            <person name="Bechman K.B."/>
            <person name="Herman A."/>
            <person name="Abrahante J.E."/>
            <person name="Garbe J."/>
        </authorList>
    </citation>
    <scope>NUCLEOTIDE SEQUENCE</scope>
    <source>
        <strain evidence="4">Duluth1</strain>
        <tissue evidence="4">Whole animal</tissue>
    </source>
</reference>
<dbReference type="AlphaFoldDB" id="A0A9D4FGT4"/>
<dbReference type="SMART" id="SM00668">
    <property type="entry name" value="CTLH"/>
    <property type="match status" value="1"/>
</dbReference>
<feature type="region of interest" description="Disordered" evidence="2">
    <location>
        <begin position="377"/>
        <end position="488"/>
    </location>
</feature>
<dbReference type="Proteomes" id="UP000828390">
    <property type="component" value="Unassembled WGS sequence"/>
</dbReference>
<keyword evidence="5" id="KW-1185">Reference proteome</keyword>
<dbReference type="InterPro" id="IPR015943">
    <property type="entry name" value="WD40/YVTN_repeat-like_dom_sf"/>
</dbReference>
<dbReference type="OrthoDB" id="187712at2759"/>
<accession>A0A9D4FGT4</accession>
<dbReference type="PROSITE" id="PS50897">
    <property type="entry name" value="CTLH"/>
    <property type="match status" value="1"/>
</dbReference>
<feature type="compositionally biased region" description="Basic and acidic residues" evidence="2">
    <location>
        <begin position="706"/>
        <end position="720"/>
    </location>
</feature>
<evidence type="ECO:0000259" key="3">
    <source>
        <dbReference type="PROSITE" id="PS50897"/>
    </source>
</evidence>
<feature type="repeat" description="WD" evidence="1">
    <location>
        <begin position="928"/>
        <end position="968"/>
    </location>
</feature>
<dbReference type="SMART" id="SM00320">
    <property type="entry name" value="WD40"/>
    <property type="match status" value="7"/>
</dbReference>
<dbReference type="CDD" id="cd00200">
    <property type="entry name" value="WD40"/>
    <property type="match status" value="1"/>
</dbReference>
<dbReference type="Pfam" id="PF00400">
    <property type="entry name" value="WD40"/>
    <property type="match status" value="5"/>
</dbReference>
<feature type="repeat" description="WD" evidence="1">
    <location>
        <begin position="834"/>
        <end position="864"/>
    </location>
</feature>
<reference evidence="4" key="1">
    <citation type="journal article" date="2019" name="bioRxiv">
        <title>The Genome of the Zebra Mussel, Dreissena polymorpha: A Resource for Invasive Species Research.</title>
        <authorList>
            <person name="McCartney M.A."/>
            <person name="Auch B."/>
            <person name="Kono T."/>
            <person name="Mallez S."/>
            <person name="Zhang Y."/>
            <person name="Obille A."/>
            <person name="Becker A."/>
            <person name="Abrahante J.E."/>
            <person name="Garbe J."/>
            <person name="Badalamenti J.P."/>
            <person name="Herman A."/>
            <person name="Mangelson H."/>
            <person name="Liachko I."/>
            <person name="Sullivan S."/>
            <person name="Sone E.D."/>
            <person name="Koren S."/>
            <person name="Silverstein K.A.T."/>
            <person name="Beckman K.B."/>
            <person name="Gohl D.M."/>
        </authorList>
    </citation>
    <scope>NUCLEOTIDE SEQUENCE</scope>
    <source>
        <strain evidence="4">Duluth1</strain>
        <tissue evidence="4">Whole animal</tissue>
    </source>
</reference>
<dbReference type="InterPro" id="IPR036322">
    <property type="entry name" value="WD40_repeat_dom_sf"/>
</dbReference>
<dbReference type="PANTHER" id="PTHR19863:SF5">
    <property type="entry name" value="WD REPEAT-CONTAINING PROTEIN 47"/>
    <property type="match status" value="1"/>
</dbReference>
<organism evidence="4 5">
    <name type="scientific">Dreissena polymorpha</name>
    <name type="common">Zebra mussel</name>
    <name type="synonym">Mytilus polymorpha</name>
    <dbReference type="NCBI Taxonomy" id="45954"/>
    <lineage>
        <taxon>Eukaryota</taxon>
        <taxon>Metazoa</taxon>
        <taxon>Spiralia</taxon>
        <taxon>Lophotrochozoa</taxon>
        <taxon>Mollusca</taxon>
        <taxon>Bivalvia</taxon>
        <taxon>Autobranchia</taxon>
        <taxon>Heteroconchia</taxon>
        <taxon>Euheterodonta</taxon>
        <taxon>Imparidentia</taxon>
        <taxon>Neoheterodontei</taxon>
        <taxon>Myida</taxon>
        <taxon>Dreissenoidea</taxon>
        <taxon>Dreissenidae</taxon>
        <taxon>Dreissena</taxon>
    </lineage>
</organism>
<dbReference type="PROSITE" id="PS50896">
    <property type="entry name" value="LISH"/>
    <property type="match status" value="1"/>
</dbReference>
<dbReference type="SUPFAM" id="SSF50978">
    <property type="entry name" value="WD40 repeat-like"/>
    <property type="match status" value="1"/>
</dbReference>
<dbReference type="InterPro" id="IPR006595">
    <property type="entry name" value="CTLH_C"/>
</dbReference>
<feature type="region of interest" description="Disordered" evidence="2">
    <location>
        <begin position="706"/>
        <end position="770"/>
    </location>
</feature>
<evidence type="ECO:0000256" key="1">
    <source>
        <dbReference type="PROSITE-ProRule" id="PRU00221"/>
    </source>
</evidence>
<evidence type="ECO:0000313" key="4">
    <source>
        <dbReference type="EMBL" id="KAH3797038.1"/>
    </source>
</evidence>
<dbReference type="PANTHER" id="PTHR19863">
    <property type="entry name" value="NEMITIN (NEURONAL ENRICHED MAP INTERACTING PROTEIN) HOMOLOG"/>
    <property type="match status" value="1"/>
</dbReference>
<sequence length="1093" mass="122810">MPPSTITMNEADVVKLISEFLQNRDLNISMLSLERETGVINGKFSDDMLFLRQLILDGQWDDVIEFVQPLETADGFDSHKFQYLINKHKYLELLCIKSEPNVFQNYEFTVDEVVKTLNNLENLCPTKEDYSNLCLLLTLPKLSDHSDYHDWNPSNARVECFRSAYLLVEKFMPLDKNDNKMTMSQNDRLLQLLLKGLLFESCIEFCQQQATKEGSGELDLKDVSLLIDSGFSDADLSLLSWLQSVPSDVFAIPFEQKSMNLDIRPLMKPSLEASWSEQILVTPIKPKMFPHSAVPNMRPRSAEIMSRSLNPQFDGLTSGLWNGRNIMNSSFNSRSILSQSVIPGIMTQSLKAKNPMEMSMHKLFQEGEKLQTETALGDKLQKRKEETLPKPVSSQPTQKPSQLQNVPKQNVQPITPQRSATPPKMSTSFHNKTPQSSIRLQQSQPVPPQRSQSPTRSITVDNRQSTERNSEFQSSNRDSSSELYKEYQKQRQMLQEKLAEQERQREKFAQELLDLESKELQDLADNRLLESQDVRLSQDKDLRTGSIQPVPVEQKLVQKVIMQTIRTSTPIKTEDENTRSAGEHPIVKPVGHQLETFTACEGLALQFTPVKGPSDYNGFHEPPSFLTEATPEMKSVPSQAKQCTVSNLTKKSHPNFTPIQTPLDPRAVTEPPSFLCGESPAFRLDNHHTDEGSSELQVLNLHKELSKPEDTAHGKGERKAKSLSPPTKAQAERLGSMFTDSPGQHEGRSLHLSDISSSPVHGRSKSQVGGRSHFLPVATLEDMQAIRTVAFHPTGDVYLVGSNTKTLRICEFPDLEKLQLNHMTYPSKVLYQKHKHHKGSIYCSAWSPMGDLVATGSNDKTIKINRFNPDTCTLNDDDLELTFHDGTVRDLVFMQDLSNRTSLLISGGAGDSKIYVTDCATAVPIRAMYGHSGCVYSLHTWGRCMFVSGGQDKTARFWDLRASTPITVIPSPTDSAYASVCVDPTERMLCSGHEDGSVMLFDIRASRAIQSFRAHKDECRCARFSMNALYLLSSSYDGRVVLTDMHGDLMKALPSVVAAEHRDKVIQCRWHPQQLAFISSSADKTVTVWGLPV</sequence>
<proteinExistence type="predicted"/>
<dbReference type="InterPro" id="IPR040067">
    <property type="entry name" value="WDR47"/>
</dbReference>
<feature type="compositionally biased region" description="Basic and acidic residues" evidence="2">
    <location>
        <begin position="379"/>
        <end position="388"/>
    </location>
</feature>
<keyword evidence="1" id="KW-0853">WD repeat</keyword>
<dbReference type="PROSITE" id="PS50294">
    <property type="entry name" value="WD_REPEATS_REGION"/>
    <property type="match status" value="1"/>
</dbReference>